<gene>
    <name evidence="1" type="ORF">MTX78_18285</name>
</gene>
<keyword evidence="2" id="KW-1185">Reference proteome</keyword>
<dbReference type="EMBL" id="CP094669">
    <property type="protein sequence ID" value="UOG74058.1"/>
    <property type="molecule type" value="Genomic_DNA"/>
</dbReference>
<reference evidence="1 2" key="1">
    <citation type="submission" date="2022-03" db="EMBL/GenBank/DDBJ databases">
        <title>Hymenobactersp. isolated from the air.</title>
        <authorList>
            <person name="Won M."/>
            <person name="Kwon S.-W."/>
        </authorList>
    </citation>
    <scope>NUCLEOTIDE SEQUENCE [LARGE SCALE GENOMIC DNA]</scope>
    <source>
        <strain evidence="1 2">KACC 21982</strain>
    </source>
</reference>
<evidence type="ECO:0008006" key="3">
    <source>
        <dbReference type="Google" id="ProtNLM"/>
    </source>
</evidence>
<accession>A0ABY4CUW7</accession>
<sequence length="137" mass="15809">MSLVAYRSEYQIKVDVDLNRALYQRFEELSLAAELPYYLSDWQRALSALQPGFTVLLDLRRTLGPNVRLIPTYLSLHELWQKKGVGVVAELHPSVPNMRQISRVLQEQTKLPTRQFTNRTEAEAFLDGFRLGLAYQA</sequence>
<organism evidence="1 2">
    <name type="scientific">Hymenobacter tibetensis</name>
    <dbReference type="NCBI Taxonomy" id="497967"/>
    <lineage>
        <taxon>Bacteria</taxon>
        <taxon>Pseudomonadati</taxon>
        <taxon>Bacteroidota</taxon>
        <taxon>Cytophagia</taxon>
        <taxon>Cytophagales</taxon>
        <taxon>Hymenobacteraceae</taxon>
        <taxon>Hymenobacter</taxon>
    </lineage>
</organism>
<evidence type="ECO:0000313" key="2">
    <source>
        <dbReference type="Proteomes" id="UP000831113"/>
    </source>
</evidence>
<proteinExistence type="predicted"/>
<dbReference type="Proteomes" id="UP000831113">
    <property type="component" value="Chromosome"/>
</dbReference>
<name>A0ABY4CUW7_9BACT</name>
<evidence type="ECO:0000313" key="1">
    <source>
        <dbReference type="EMBL" id="UOG74058.1"/>
    </source>
</evidence>
<protein>
    <recommendedName>
        <fullName evidence="3">STAS/SEC14 domain-containing protein</fullName>
    </recommendedName>
</protein>